<dbReference type="Pfam" id="PF05729">
    <property type="entry name" value="NACHT"/>
    <property type="match status" value="1"/>
</dbReference>
<dbReference type="InterPro" id="IPR007111">
    <property type="entry name" value="NACHT_NTPase"/>
</dbReference>
<evidence type="ECO:0000313" key="3">
    <source>
        <dbReference type="EMBL" id="TQM78688.1"/>
    </source>
</evidence>
<gene>
    <name evidence="3" type="ORF">FHX81_0964</name>
</gene>
<dbReference type="RefSeq" id="WP_141975402.1">
    <property type="nucleotide sequence ID" value="NZ_VFPP01000001.1"/>
</dbReference>
<protein>
    <submittedName>
        <fullName evidence="3">NACHT domain-containing protein</fullName>
    </submittedName>
</protein>
<proteinExistence type="predicted"/>
<feature type="region of interest" description="Disordered" evidence="1">
    <location>
        <begin position="1700"/>
        <end position="1731"/>
    </location>
</feature>
<dbReference type="EMBL" id="VFPP01000001">
    <property type="protein sequence ID" value="TQM78688.1"/>
    <property type="molecule type" value="Genomic_DNA"/>
</dbReference>
<accession>A0A543J7B9</accession>
<dbReference type="OrthoDB" id="135105at2"/>
<comment type="caution">
    <text evidence="3">The sequence shown here is derived from an EMBL/GenBank/DDBJ whole genome shotgun (WGS) entry which is preliminary data.</text>
</comment>
<sequence length="1731" mass="185649">MGRDDRPVAANQVGGDVLGPSVQAGVIEGGVHIHVGPPPVADPGGLPGGVVSLMSAQVRAAHELPYRLPGARRPSLATVYVRQDLSTGAEEAHAEASRPTPILDGHGRLVEAPRPPAPRVAVRPPARAVEQALDGDDHLLITGGAGQGKSTLSLRLAADLAAGWCGEAGGLTVREPVVPLRLTARELAARLDLPFSQALADSAQAEYGALLRGPVTADVLGDRVAGRRWLLLVDALDEVAAAADRDRLASVLAAWASAGPYRIVVTTRPVEGTALAPLHRIGAARYELLPFDAEALRSFARHWFAEEGEETADRFLRQIRAAHLDELVRVPLLATIAAIVFARRGDLPLPDNQYELYEAYLAFLRSARTSTGPFEGVRDGLLEHLGRTRSETDTSLVSAARTWVAGHVPAVALPDDWHEALTTFLVSVGPLVIRGEDLRFLHHSFAEHLAATSLAREFPERFTPEDDGVVRTVHAARPKERGRFARSVLLHYTRLRPTEADPLVRWLHGGDAEAHLLAARLLAKRVPAGREVVDGFLTTVWGWAMTAQHPGSDILAHAGRATHHPGLADWLVALMRTGTAPAHSRTEAASALATRLRGGHSAEAVGHLTAMVDDPSASVSERLAAAEALAECGAAERRASARGLRAVLATPLASGYACRTAAVVLAAFGPAERAFAVDALTRLTTDDETPPADLVEAATGLVEIGAEFHEHGADVFRAVLRDPVDSTTGRRDAALGLASLGPDHATEAAEHLTALVTEQRRSLYDRATVAHALGELGPQHRSAAATLLVAMLEQPGIDPGERWHCATKLGDLGPEAAETAATHLRLVIADHRTKANVATWCAEALAELDPRHREEAAHELWRVVGKSYNSELDRTMALSTLAELDEPHRARAVELQRQRLLDPSLTPEDRRVLADRLARSGPRFHTEAKAVMLAVARTPTDTGVALRAWHSLLDLDAGHQVEALDAFLNAARSVDEHVTGLFDSASTFATSDADHERIARALLPVLVDAAHSYRTRPSAAEGLVKLGRPFHRAAVEGLCELIRSATVVDFDFPHMVMGARDLGVAHRAALAGTLREVLSRKWRTAAGTLRVVKALDRLGSGDGEDVVAALRSIVFGGTADAHVRGEAAVMLARLVPGDRERIVAGMPLTREAVLGLARGGTDVLPRLREVVADRDALGVDRESAAVLLHDLVVTDRERALDVIRRRADDEFLDVAARCDAHQSWSACDTGAVERAVALYRRVIGSHEELPWRRHLAAGRLATADRELAGAALGFLRRCADDLSMTADERACGVEWLVWARRSAGDEVTHVIGALIRQSQAERVPRLVALLPRRARTEVERVLLGDRSLPVEQRVPSADFWDDLPLAAEAEAEVRDALAAPETSFGDRVAAAVALGGLSTDLLPEAGRALEAMAASPRARESLARLTPGSWRRVVDEAVGEVVDDALPSRDRVRAARLVVDLTTALPEPVAEFLRAVVRDPRTSGRDLVGFRYALRHHDGLAPLRAMREDERLPSAVRLQAAARLVPHDVDDRAAAARIAHAIATDPAQRPVLRRRAAYELARLGAPGRERATEVLRSLMVDETVPTSVRIRSARTLIEHAPVARRAALAALRGLLGTPNPLLRRKALKAIGLLEPTEAALGLLALAQDGSASAVARTRCAETAVGLSPDARERAAGRHGRWRATRPCPGTCAGTPPRTWPAGASCAGRKPGPCSRGSLGHRHGERSRGHER</sequence>
<name>A0A543J7B9_9PSEU</name>
<dbReference type="InterPro" id="IPR004155">
    <property type="entry name" value="PBS_lyase_HEAT"/>
</dbReference>
<dbReference type="InterPro" id="IPR027417">
    <property type="entry name" value="P-loop_NTPase"/>
</dbReference>
<evidence type="ECO:0000313" key="4">
    <source>
        <dbReference type="Proteomes" id="UP000316628"/>
    </source>
</evidence>
<dbReference type="Proteomes" id="UP000316628">
    <property type="component" value="Unassembled WGS sequence"/>
</dbReference>
<reference evidence="3 4" key="1">
    <citation type="submission" date="2019-06" db="EMBL/GenBank/DDBJ databases">
        <title>Sequencing the genomes of 1000 actinobacteria strains.</title>
        <authorList>
            <person name="Klenk H.-P."/>
        </authorList>
    </citation>
    <scope>NUCLEOTIDE SEQUENCE [LARGE SCALE GENOMIC DNA]</scope>
    <source>
        <strain evidence="3 4">DSM 45456</strain>
    </source>
</reference>
<feature type="domain" description="NACHT" evidence="2">
    <location>
        <begin position="137"/>
        <end position="269"/>
    </location>
</feature>
<dbReference type="SUPFAM" id="SSF48371">
    <property type="entry name" value="ARM repeat"/>
    <property type="match status" value="2"/>
</dbReference>
<keyword evidence="4" id="KW-1185">Reference proteome</keyword>
<dbReference type="PROSITE" id="PS50837">
    <property type="entry name" value="NACHT"/>
    <property type="match status" value="1"/>
</dbReference>
<dbReference type="Gene3D" id="3.40.50.300">
    <property type="entry name" value="P-loop containing nucleotide triphosphate hydrolases"/>
    <property type="match status" value="1"/>
</dbReference>
<dbReference type="SUPFAM" id="SSF52540">
    <property type="entry name" value="P-loop containing nucleoside triphosphate hydrolases"/>
    <property type="match status" value="1"/>
</dbReference>
<dbReference type="SMART" id="SM00567">
    <property type="entry name" value="EZ_HEAT"/>
    <property type="match status" value="12"/>
</dbReference>
<feature type="region of interest" description="Disordered" evidence="1">
    <location>
        <begin position="88"/>
        <end position="108"/>
    </location>
</feature>
<dbReference type="InterPro" id="IPR011989">
    <property type="entry name" value="ARM-like"/>
</dbReference>
<dbReference type="InterPro" id="IPR016024">
    <property type="entry name" value="ARM-type_fold"/>
</dbReference>
<organism evidence="3 4">
    <name type="scientific">Saccharothrix saharensis</name>
    <dbReference type="NCBI Taxonomy" id="571190"/>
    <lineage>
        <taxon>Bacteria</taxon>
        <taxon>Bacillati</taxon>
        <taxon>Actinomycetota</taxon>
        <taxon>Actinomycetes</taxon>
        <taxon>Pseudonocardiales</taxon>
        <taxon>Pseudonocardiaceae</taxon>
        <taxon>Saccharothrix</taxon>
    </lineage>
</organism>
<evidence type="ECO:0000259" key="2">
    <source>
        <dbReference type="PROSITE" id="PS50837"/>
    </source>
</evidence>
<evidence type="ECO:0000256" key="1">
    <source>
        <dbReference type="SAM" id="MobiDB-lite"/>
    </source>
</evidence>
<dbReference type="Gene3D" id="1.25.10.10">
    <property type="entry name" value="Leucine-rich Repeat Variant"/>
    <property type="match status" value="2"/>
</dbReference>